<protein>
    <submittedName>
        <fullName evidence="1">Uncharacterized protein</fullName>
    </submittedName>
</protein>
<gene>
    <name evidence="1" type="ORF">SAMN05421842_11814</name>
</gene>
<evidence type="ECO:0000313" key="1">
    <source>
        <dbReference type="EMBL" id="SFD05165.1"/>
    </source>
</evidence>
<accession>A0A1I1P616</accession>
<reference evidence="1 2" key="1">
    <citation type="submission" date="2016-10" db="EMBL/GenBank/DDBJ databases">
        <authorList>
            <person name="de Groot N.N."/>
        </authorList>
    </citation>
    <scope>NUCLEOTIDE SEQUENCE [LARGE SCALE GENOMIC DNA]</scope>
    <source>
        <strain evidence="1 2">DSM 12992</strain>
    </source>
</reference>
<dbReference type="Proteomes" id="UP000199263">
    <property type="component" value="Unassembled WGS sequence"/>
</dbReference>
<keyword evidence="2" id="KW-1185">Reference proteome</keyword>
<dbReference type="EMBL" id="FOMG01000018">
    <property type="protein sequence ID" value="SFD05165.1"/>
    <property type="molecule type" value="Genomic_DNA"/>
</dbReference>
<dbReference type="AlphaFoldDB" id="A0A1I1P616"/>
<name>A0A1I1P616_9CLOT</name>
<evidence type="ECO:0000313" key="2">
    <source>
        <dbReference type="Proteomes" id="UP000199263"/>
    </source>
</evidence>
<proteinExistence type="predicted"/>
<organism evidence="1 2">
    <name type="scientific">Clostridium uliginosum</name>
    <dbReference type="NCBI Taxonomy" id="119641"/>
    <lineage>
        <taxon>Bacteria</taxon>
        <taxon>Bacillati</taxon>
        <taxon>Bacillota</taxon>
        <taxon>Clostridia</taxon>
        <taxon>Eubacteriales</taxon>
        <taxon>Clostridiaceae</taxon>
        <taxon>Clostridium</taxon>
    </lineage>
</organism>
<sequence length="274" mass="30851">MKNKIIAVLAITCIITSFNLIGCTEKKNETSQGVVKTTQEKQETAEEYVEKMYKGLIDKKLTYENLWEDYFSKTSKNIDMLNKKTYVSNAEANDFKNNIVRTDIKIVSSEEVKEGIFKVKSILKYTVNGKENSEDLIEYVIKENNELKYLPQGIMSVEKHMNTTINNINYQNVNVVNYVEGIGISTDMVNQSESGIALGWADGPTVILKTDKGEYSYKLNTTKVGIGQTKNISIYFDKAEGTPQEVVINNINYLGNTGLPKDYTGGQTQNIVIK</sequence>
<dbReference type="RefSeq" id="WP_090091991.1">
    <property type="nucleotide sequence ID" value="NZ_FOMG01000018.1"/>
</dbReference>